<evidence type="ECO:0000256" key="1">
    <source>
        <dbReference type="SAM" id="Coils"/>
    </source>
</evidence>
<accession>A0ABT0YDJ7</accession>
<dbReference type="EMBL" id="JAMQOL010000070">
    <property type="protein sequence ID" value="MCM4084121.1"/>
    <property type="molecule type" value="Genomic_DNA"/>
</dbReference>
<gene>
    <name evidence="2" type="ORF">LXN57_41920</name>
</gene>
<protein>
    <submittedName>
        <fullName evidence="2">Uncharacterized protein</fullName>
    </submittedName>
</protein>
<proteinExistence type="predicted"/>
<organism evidence="2 3">
    <name type="scientific">Paractinoplanes hotanensis</name>
    <dbReference type="NCBI Taxonomy" id="2906497"/>
    <lineage>
        <taxon>Bacteria</taxon>
        <taxon>Bacillati</taxon>
        <taxon>Actinomycetota</taxon>
        <taxon>Actinomycetes</taxon>
        <taxon>Micromonosporales</taxon>
        <taxon>Micromonosporaceae</taxon>
        <taxon>Paractinoplanes</taxon>
    </lineage>
</organism>
<evidence type="ECO:0000313" key="2">
    <source>
        <dbReference type="EMBL" id="MCM4084121.1"/>
    </source>
</evidence>
<name>A0ABT0YDJ7_9ACTN</name>
<feature type="coiled-coil region" evidence="1">
    <location>
        <begin position="67"/>
        <end position="94"/>
    </location>
</feature>
<keyword evidence="3" id="KW-1185">Reference proteome</keyword>
<reference evidence="2 3" key="1">
    <citation type="submission" date="2022-06" db="EMBL/GenBank/DDBJ databases">
        <title>Actinoplanes abujensis sp. nov., isolated from Nigerian arid soil.</title>
        <authorList>
            <person name="Ding P."/>
        </authorList>
    </citation>
    <scope>NUCLEOTIDE SEQUENCE [LARGE SCALE GENOMIC DNA]</scope>
    <source>
        <strain evidence="3">TRM88002</strain>
    </source>
</reference>
<evidence type="ECO:0000313" key="3">
    <source>
        <dbReference type="Proteomes" id="UP001523216"/>
    </source>
</evidence>
<dbReference type="Proteomes" id="UP001523216">
    <property type="component" value="Unassembled WGS sequence"/>
</dbReference>
<keyword evidence="1" id="KW-0175">Coiled coil</keyword>
<dbReference type="RefSeq" id="WP_251803876.1">
    <property type="nucleotide sequence ID" value="NZ_JAMQOL010000070.1"/>
</dbReference>
<sequence length="256" mass="27674">MNSSRHPVSWWTEFLTAAERFDGASVTEGLSDEILPKITSRLLRREAEIAADVMVLYLNRPASAELSERAAHAVDRLEATVKRLSERAAGEENLVEAYALLDVLRGRFAEGAAAAEPFVGTMPLLRVFVEGMRLQRFDMDLAMRLIGAGQTPAAAVQSGLVVGKYGWWPDWLLGVVTERALAGTLDAATITALDQCAYADLTPWQARIARRLLSGDDELVEATAQRLESLGAVAAAGKLRDGDLTAVALAARMVPI</sequence>
<comment type="caution">
    <text evidence="2">The sequence shown here is derived from an EMBL/GenBank/DDBJ whole genome shotgun (WGS) entry which is preliminary data.</text>
</comment>